<gene>
    <name evidence="1" type="ORF">SAMN05421779_1075</name>
</gene>
<reference evidence="1 2" key="1">
    <citation type="submission" date="2017-01" db="EMBL/GenBank/DDBJ databases">
        <authorList>
            <person name="Mah S.A."/>
            <person name="Swanson W.J."/>
            <person name="Moy G.W."/>
            <person name="Vacquier V.D."/>
        </authorList>
    </citation>
    <scope>NUCLEOTIDE SEQUENCE [LARGE SCALE GENOMIC DNA]</scope>
    <source>
        <strain evidence="1 2">DSM 11589</strain>
    </source>
</reference>
<dbReference type="PANTHER" id="PTHR42815:SF2">
    <property type="entry name" value="FAD-BINDING, PUTATIVE (AFU_ORTHOLOGUE AFUA_6G07600)-RELATED"/>
    <property type="match status" value="1"/>
</dbReference>
<organism evidence="1 2">
    <name type="scientific">Insolitispirillum peregrinum</name>
    <dbReference type="NCBI Taxonomy" id="80876"/>
    <lineage>
        <taxon>Bacteria</taxon>
        <taxon>Pseudomonadati</taxon>
        <taxon>Pseudomonadota</taxon>
        <taxon>Alphaproteobacteria</taxon>
        <taxon>Rhodospirillales</taxon>
        <taxon>Novispirillaceae</taxon>
        <taxon>Insolitispirillum</taxon>
    </lineage>
</organism>
<evidence type="ECO:0000313" key="2">
    <source>
        <dbReference type="Proteomes" id="UP000185678"/>
    </source>
</evidence>
<dbReference type="EMBL" id="FTOA01000007">
    <property type="protein sequence ID" value="SIT10625.1"/>
    <property type="molecule type" value="Genomic_DNA"/>
</dbReference>
<dbReference type="InterPro" id="IPR012349">
    <property type="entry name" value="Split_barrel_FMN-bd"/>
</dbReference>
<accession>A0A1N7PJ20</accession>
<name>A0A1N7PJ20_9PROT</name>
<dbReference type="PANTHER" id="PTHR42815">
    <property type="entry name" value="FAD-BINDING, PUTATIVE (AFU_ORTHOLOGUE AFUA_6G07600)-RELATED"/>
    <property type="match status" value="1"/>
</dbReference>
<dbReference type="AlphaFoldDB" id="A0A1N7PJ20"/>
<evidence type="ECO:0000313" key="1">
    <source>
        <dbReference type="EMBL" id="SIT10625.1"/>
    </source>
</evidence>
<dbReference type="RefSeq" id="WP_175617113.1">
    <property type="nucleotide sequence ID" value="NZ_FTOA01000007.1"/>
</dbReference>
<dbReference type="STRING" id="80876.SAMN05421779_1075"/>
<dbReference type="SUPFAM" id="SSF50475">
    <property type="entry name" value="FMN-binding split barrel"/>
    <property type="match status" value="1"/>
</dbReference>
<dbReference type="Gene3D" id="2.30.110.10">
    <property type="entry name" value="Electron Transport, Fmn-binding Protein, Chain A"/>
    <property type="match status" value="1"/>
</dbReference>
<dbReference type="Proteomes" id="UP000185678">
    <property type="component" value="Unassembled WGS sequence"/>
</dbReference>
<keyword evidence="2" id="KW-1185">Reference proteome</keyword>
<sequence>MAAAKLIRPALSEKHQAFFSALPWVLLAGQDPTGRLWASLRYGEPGFIRVLAPDVVQIRGQALTDDPLAGAWRPGQAVAMLGLAAHIQRRNRVNGVILEVNDEGITLSVQQSYGNCPKYITPRLISLLPLSEPQQSWPVETGQSLSATARALIQTADTLFIASAHPGEASASRRAQGADISHRGGDAGFVGIQSDGRLVLPDYSGNQYFNTLGNILLNPQVGLLLIDTAAARPLWIRAEAHLCDDPGAVAKFPRAERLLILSVTEWRLAHSALPLCWQPAPQDGCESLSHAG</sequence>
<proteinExistence type="predicted"/>
<protein>
    <submittedName>
        <fullName evidence="1">Uncharacterized protein</fullName>
    </submittedName>
</protein>